<dbReference type="PANTHER" id="PTHR21708:SF45">
    <property type="entry name" value="2-DEHYDROPANTOATE 2-REDUCTASE"/>
    <property type="match status" value="1"/>
</dbReference>
<dbReference type="EC" id="1.1.1.169" evidence="4"/>
<evidence type="ECO:0000313" key="14">
    <source>
        <dbReference type="Proteomes" id="UP000249065"/>
    </source>
</evidence>
<organism evidence="13 14">
    <name type="scientific">Roseicella frigidaeris</name>
    <dbReference type="NCBI Taxonomy" id="2230885"/>
    <lineage>
        <taxon>Bacteria</taxon>
        <taxon>Pseudomonadati</taxon>
        <taxon>Pseudomonadota</taxon>
        <taxon>Alphaproteobacteria</taxon>
        <taxon>Acetobacterales</taxon>
        <taxon>Roseomonadaceae</taxon>
        <taxon>Roseicella</taxon>
    </lineage>
</organism>
<comment type="function">
    <text evidence="1">Catalyzes the NADPH-dependent reduction of ketopantoate into pantoic acid.</text>
</comment>
<evidence type="ECO:0000256" key="9">
    <source>
        <dbReference type="ARBA" id="ARBA00032024"/>
    </source>
</evidence>
<dbReference type="GO" id="GO:0008677">
    <property type="term" value="F:2-dehydropantoate 2-reductase activity"/>
    <property type="evidence" value="ECO:0007669"/>
    <property type="project" value="UniProtKB-EC"/>
</dbReference>
<dbReference type="SUPFAM" id="SSF48179">
    <property type="entry name" value="6-phosphogluconate dehydrogenase C-terminal domain-like"/>
    <property type="match status" value="1"/>
</dbReference>
<comment type="similarity">
    <text evidence="3">Belongs to the ketopantoate reductase family.</text>
</comment>
<gene>
    <name evidence="13" type="ORF">DOO78_10230</name>
</gene>
<dbReference type="Proteomes" id="UP000249065">
    <property type="component" value="Unassembled WGS sequence"/>
</dbReference>
<dbReference type="FunFam" id="1.10.1040.10:FF:000017">
    <property type="entry name" value="2-dehydropantoate 2-reductase"/>
    <property type="match status" value="1"/>
</dbReference>
<dbReference type="Pfam" id="PF08546">
    <property type="entry name" value="ApbA_C"/>
    <property type="match status" value="1"/>
</dbReference>
<evidence type="ECO:0000259" key="11">
    <source>
        <dbReference type="Pfam" id="PF02558"/>
    </source>
</evidence>
<dbReference type="InterPro" id="IPR008927">
    <property type="entry name" value="6-PGluconate_DH-like_C_sf"/>
</dbReference>
<proteinExistence type="inferred from homology"/>
<keyword evidence="7" id="KW-0521">NADP</keyword>
<dbReference type="RefSeq" id="WP_111469671.1">
    <property type="nucleotide sequence ID" value="NZ_QLIX01000006.1"/>
</dbReference>
<dbReference type="GO" id="GO:0005737">
    <property type="term" value="C:cytoplasm"/>
    <property type="evidence" value="ECO:0007669"/>
    <property type="project" value="TreeGrafter"/>
</dbReference>
<keyword evidence="6" id="KW-0566">Pantothenate biosynthesis</keyword>
<evidence type="ECO:0000256" key="1">
    <source>
        <dbReference type="ARBA" id="ARBA00002919"/>
    </source>
</evidence>
<keyword evidence="14" id="KW-1185">Reference proteome</keyword>
<dbReference type="OrthoDB" id="247668at2"/>
<comment type="catalytic activity">
    <reaction evidence="10">
        <text>(R)-pantoate + NADP(+) = 2-dehydropantoate + NADPH + H(+)</text>
        <dbReference type="Rhea" id="RHEA:16233"/>
        <dbReference type="ChEBI" id="CHEBI:11561"/>
        <dbReference type="ChEBI" id="CHEBI:15378"/>
        <dbReference type="ChEBI" id="CHEBI:15980"/>
        <dbReference type="ChEBI" id="CHEBI:57783"/>
        <dbReference type="ChEBI" id="CHEBI:58349"/>
        <dbReference type="EC" id="1.1.1.169"/>
    </reaction>
</comment>
<dbReference type="PANTHER" id="PTHR21708">
    <property type="entry name" value="PROBABLE 2-DEHYDROPANTOATE 2-REDUCTASE"/>
    <property type="match status" value="1"/>
</dbReference>
<evidence type="ECO:0000256" key="3">
    <source>
        <dbReference type="ARBA" id="ARBA00007870"/>
    </source>
</evidence>
<dbReference type="UniPathway" id="UPA00028">
    <property type="reaction ID" value="UER00004"/>
</dbReference>
<evidence type="ECO:0000313" key="13">
    <source>
        <dbReference type="EMBL" id="RAI58919.1"/>
    </source>
</evidence>
<evidence type="ECO:0000256" key="7">
    <source>
        <dbReference type="ARBA" id="ARBA00022857"/>
    </source>
</evidence>
<dbReference type="InterPro" id="IPR036291">
    <property type="entry name" value="NAD(P)-bd_dom_sf"/>
</dbReference>
<evidence type="ECO:0000256" key="10">
    <source>
        <dbReference type="ARBA" id="ARBA00048793"/>
    </source>
</evidence>
<evidence type="ECO:0000256" key="5">
    <source>
        <dbReference type="ARBA" id="ARBA00019465"/>
    </source>
</evidence>
<dbReference type="AlphaFoldDB" id="A0A327M865"/>
<evidence type="ECO:0000256" key="2">
    <source>
        <dbReference type="ARBA" id="ARBA00004994"/>
    </source>
</evidence>
<comment type="pathway">
    <text evidence="2">Cofactor biosynthesis; (R)-pantothenate biosynthesis; (R)-pantoate from 3-methyl-2-oxobutanoate: step 2/2.</text>
</comment>
<feature type="domain" description="Ketopantoate reductase N-terminal" evidence="11">
    <location>
        <begin position="4"/>
        <end position="171"/>
    </location>
</feature>
<evidence type="ECO:0000256" key="4">
    <source>
        <dbReference type="ARBA" id="ARBA00013014"/>
    </source>
</evidence>
<dbReference type="Gene3D" id="3.40.50.720">
    <property type="entry name" value="NAD(P)-binding Rossmann-like Domain"/>
    <property type="match status" value="1"/>
</dbReference>
<sequence length="325" mass="34116">MKLCIFGAGAIGGLMAAKLAAKGDVDVTVIARGPHLAAMQARGLKLISGGEERVVHPRCVASAVEAGPQDYVLITLKAPALAGAAVQMQPLIGAGTTIVSAVNGIPWWYFHKLAGPYEGRRVTSVDPDGEIGRLLPPERVLGCIIYPAAEVVEPGVILHTYGDRFSLGEPDGSRSERAGALAAALVGAGFKAPVRPKIRDEIWVKLWGNMAFNPLSALTTATLDVITGDAELRSIVRAMMLEGQAVAEALGVRFAIDVDKRIAGGAEVGAHKTSMLQDLEKGRPMEVDALLGSVVELAEMTGVPAPTSRMILALLRTRARLAGCY</sequence>
<keyword evidence="8" id="KW-0560">Oxidoreductase</keyword>
<dbReference type="Pfam" id="PF02558">
    <property type="entry name" value="ApbA"/>
    <property type="match status" value="1"/>
</dbReference>
<name>A0A327M865_9PROT</name>
<feature type="domain" description="Ketopantoate reductase C-terminal" evidence="12">
    <location>
        <begin position="198"/>
        <end position="317"/>
    </location>
</feature>
<evidence type="ECO:0000259" key="12">
    <source>
        <dbReference type="Pfam" id="PF08546"/>
    </source>
</evidence>
<comment type="caution">
    <text evidence="13">The sequence shown here is derived from an EMBL/GenBank/DDBJ whole genome shotgun (WGS) entry which is preliminary data.</text>
</comment>
<dbReference type="FunFam" id="3.40.50.720:FF:000307">
    <property type="entry name" value="2-dehydropantoate 2-reductase"/>
    <property type="match status" value="1"/>
</dbReference>
<dbReference type="Gene3D" id="1.10.1040.10">
    <property type="entry name" value="N-(1-d-carboxylethyl)-l-norvaline Dehydrogenase, domain 2"/>
    <property type="match status" value="1"/>
</dbReference>
<protein>
    <recommendedName>
        <fullName evidence="5">2-dehydropantoate 2-reductase</fullName>
        <ecNumber evidence="4">1.1.1.169</ecNumber>
    </recommendedName>
    <alternativeName>
        <fullName evidence="9">Ketopantoate reductase</fullName>
    </alternativeName>
</protein>
<accession>A0A327M865</accession>
<dbReference type="EMBL" id="QLIX01000006">
    <property type="protein sequence ID" value="RAI58919.1"/>
    <property type="molecule type" value="Genomic_DNA"/>
</dbReference>
<dbReference type="SUPFAM" id="SSF51735">
    <property type="entry name" value="NAD(P)-binding Rossmann-fold domains"/>
    <property type="match status" value="1"/>
</dbReference>
<reference evidence="14" key="1">
    <citation type="submission" date="2018-06" db="EMBL/GenBank/DDBJ databases">
        <authorList>
            <person name="Khan S.A."/>
        </authorList>
    </citation>
    <scope>NUCLEOTIDE SEQUENCE [LARGE SCALE GENOMIC DNA]</scope>
    <source>
        <strain evidence="14">DB-1506</strain>
    </source>
</reference>
<dbReference type="GO" id="GO:0015940">
    <property type="term" value="P:pantothenate biosynthetic process"/>
    <property type="evidence" value="ECO:0007669"/>
    <property type="project" value="UniProtKB-UniPathway"/>
</dbReference>
<dbReference type="NCBIfam" id="NF005089">
    <property type="entry name" value="PRK06522.1-4"/>
    <property type="match status" value="1"/>
</dbReference>
<dbReference type="InterPro" id="IPR013332">
    <property type="entry name" value="KPR_N"/>
</dbReference>
<dbReference type="InterPro" id="IPR051402">
    <property type="entry name" value="KPR-Related"/>
</dbReference>
<dbReference type="InterPro" id="IPR013328">
    <property type="entry name" value="6PGD_dom2"/>
</dbReference>
<evidence type="ECO:0000256" key="8">
    <source>
        <dbReference type="ARBA" id="ARBA00023002"/>
    </source>
</evidence>
<dbReference type="InterPro" id="IPR013752">
    <property type="entry name" value="KPA_reductase"/>
</dbReference>
<evidence type="ECO:0000256" key="6">
    <source>
        <dbReference type="ARBA" id="ARBA00022655"/>
    </source>
</evidence>